<comment type="caution">
    <text evidence="2">The sequence shown here is derived from an EMBL/GenBank/DDBJ whole genome shotgun (WGS) entry which is preliminary data.</text>
</comment>
<protein>
    <submittedName>
        <fullName evidence="2">Uncharacterized protein</fullName>
    </submittedName>
</protein>
<proteinExistence type="predicted"/>
<sequence length="123" mass="13370">MIKMKGKGGKKGEAGAKESGLLLNAACFRSLSRSHPGYKPDVHASKKRKRETQIEGEGSEGETRARKRESEKNTAVYYYLTGGMLDPVALPGPKQMGKEGRKGRAIITMVHTAVPHGTLISFE</sequence>
<dbReference type="EMBL" id="JAVHJO010000010">
    <property type="protein sequence ID" value="KAK6535172.1"/>
    <property type="molecule type" value="Genomic_DNA"/>
</dbReference>
<gene>
    <name evidence="2" type="ORF">TWF694_001645</name>
</gene>
<dbReference type="AlphaFoldDB" id="A0AAV9X372"/>
<evidence type="ECO:0000313" key="2">
    <source>
        <dbReference type="EMBL" id="KAK6535172.1"/>
    </source>
</evidence>
<reference evidence="2 3" key="1">
    <citation type="submission" date="2019-10" db="EMBL/GenBank/DDBJ databases">
        <authorList>
            <person name="Palmer J.M."/>
        </authorList>
    </citation>
    <scope>NUCLEOTIDE SEQUENCE [LARGE SCALE GENOMIC DNA]</scope>
    <source>
        <strain evidence="2 3">TWF694</strain>
    </source>
</reference>
<evidence type="ECO:0000256" key="1">
    <source>
        <dbReference type="SAM" id="MobiDB-lite"/>
    </source>
</evidence>
<feature type="compositionally biased region" description="Basic and acidic residues" evidence="1">
    <location>
        <begin position="61"/>
        <end position="70"/>
    </location>
</feature>
<evidence type="ECO:0000313" key="3">
    <source>
        <dbReference type="Proteomes" id="UP001365542"/>
    </source>
</evidence>
<accession>A0AAV9X372</accession>
<feature type="region of interest" description="Disordered" evidence="1">
    <location>
        <begin position="32"/>
        <end position="70"/>
    </location>
</feature>
<name>A0AAV9X372_9PEZI</name>
<keyword evidence="3" id="KW-1185">Reference proteome</keyword>
<organism evidence="2 3">
    <name type="scientific">Orbilia ellipsospora</name>
    <dbReference type="NCBI Taxonomy" id="2528407"/>
    <lineage>
        <taxon>Eukaryota</taxon>
        <taxon>Fungi</taxon>
        <taxon>Dikarya</taxon>
        <taxon>Ascomycota</taxon>
        <taxon>Pezizomycotina</taxon>
        <taxon>Orbiliomycetes</taxon>
        <taxon>Orbiliales</taxon>
        <taxon>Orbiliaceae</taxon>
        <taxon>Orbilia</taxon>
    </lineage>
</organism>
<dbReference type="Proteomes" id="UP001365542">
    <property type="component" value="Unassembled WGS sequence"/>
</dbReference>